<dbReference type="Proteomes" id="UP000663838">
    <property type="component" value="Unassembled WGS sequence"/>
</dbReference>
<gene>
    <name evidence="1" type="ORF">KIK155_LOCUS11706</name>
    <name evidence="2" type="ORF">TOA249_LOCUS18662</name>
</gene>
<organism evidence="1 3">
    <name type="scientific">Rotaria socialis</name>
    <dbReference type="NCBI Taxonomy" id="392032"/>
    <lineage>
        <taxon>Eukaryota</taxon>
        <taxon>Metazoa</taxon>
        <taxon>Spiralia</taxon>
        <taxon>Gnathifera</taxon>
        <taxon>Rotifera</taxon>
        <taxon>Eurotatoria</taxon>
        <taxon>Bdelloidea</taxon>
        <taxon>Philodinida</taxon>
        <taxon>Philodinidae</taxon>
        <taxon>Rotaria</taxon>
    </lineage>
</organism>
<proteinExistence type="predicted"/>
<dbReference type="Gene3D" id="3.40.50.10420">
    <property type="entry name" value="NagB/RpiA/CoA transferase-like"/>
    <property type="match status" value="1"/>
</dbReference>
<dbReference type="Pfam" id="PF01812">
    <property type="entry name" value="5-FTHF_cyc-lig"/>
    <property type="match status" value="1"/>
</dbReference>
<evidence type="ECO:0000313" key="1">
    <source>
        <dbReference type="EMBL" id="CAF3441791.1"/>
    </source>
</evidence>
<dbReference type="PANTHER" id="PTHR13017:SF0">
    <property type="entry name" value="METHENYLTETRAHYDROFOLATE SYNTHASE DOMAIN-CONTAINING PROTEIN"/>
    <property type="match status" value="1"/>
</dbReference>
<dbReference type="InterPro" id="IPR037171">
    <property type="entry name" value="NagB/RpiA_transferase-like"/>
</dbReference>
<dbReference type="GO" id="GO:0005737">
    <property type="term" value="C:cytoplasm"/>
    <property type="evidence" value="ECO:0007669"/>
    <property type="project" value="TreeGrafter"/>
</dbReference>
<dbReference type="InterPro" id="IPR002698">
    <property type="entry name" value="FTHF_cligase"/>
</dbReference>
<dbReference type="EMBL" id="CAJNYV010001871">
    <property type="protein sequence ID" value="CAF3441791.1"/>
    <property type="molecule type" value="Genomic_DNA"/>
</dbReference>
<dbReference type="Proteomes" id="UP000663865">
    <property type="component" value="Unassembled WGS sequence"/>
</dbReference>
<sequence length="465" mass="52266">MRVIVLPVCQVELHPHVLLKYDFQISPSSIKSPDVNKSKNAHAHEFYLTPYCSSILSSGSIHTVCEIIKNSIVLRQLFNIQTEDEANIENKIDFKEHGRFIAFGPETDICICALLIPHISSLELNYINQIDPPISRQNSKINYAHSQSPSANKEKMSVERDTVHLWISLNDLCHKSIHIDHILKQSGILSKLSQIGSWIQSYHENTHQSMTTTNIDTSLQLIKARARTLVWDIMEMKNEILYPHPVHGRIPNFRNNPNCSTNLAQLEEFQQARVIEICPSLAQEHLRLFSLCQGKVVLTPAPSIDDAICYKLDPTFLRNHDLARAATKSGAAALGTIVNLTAIGNLHVDIFVVASVIVNPISGARLGKGKGYGDIEYAMMYQLGACNNKTLVVTTVHESQLLNDLPASVMTEHDLPVNVIITPKRIIYTNNTFTRPHAINWNDIDSETMLNLPVLKEFKRIQKVI</sequence>
<name>A0A818DF38_9BILA</name>
<evidence type="ECO:0008006" key="4">
    <source>
        <dbReference type="Google" id="ProtNLM"/>
    </source>
</evidence>
<protein>
    <recommendedName>
        <fullName evidence="4">5-formyltetrahydrofolate cyclo-ligase</fullName>
    </recommendedName>
</protein>
<comment type="caution">
    <text evidence="1">The sequence shown here is derived from an EMBL/GenBank/DDBJ whole genome shotgun (WGS) entry which is preliminary data.</text>
</comment>
<dbReference type="InterPro" id="IPR024185">
    <property type="entry name" value="FTHF_cligase-like_sf"/>
</dbReference>
<reference evidence="1" key="1">
    <citation type="submission" date="2021-02" db="EMBL/GenBank/DDBJ databases">
        <authorList>
            <person name="Nowell W R."/>
        </authorList>
    </citation>
    <scope>NUCLEOTIDE SEQUENCE</scope>
</reference>
<evidence type="ECO:0000313" key="3">
    <source>
        <dbReference type="Proteomes" id="UP000663865"/>
    </source>
</evidence>
<dbReference type="AlphaFoldDB" id="A0A818DF38"/>
<dbReference type="PANTHER" id="PTHR13017">
    <property type="entry name" value="5-FORMYLTETRAHYDROFOLATE CYCLO-LIGASE-RELATED"/>
    <property type="match status" value="1"/>
</dbReference>
<dbReference type="EMBL" id="CAJOBS010001406">
    <property type="protein sequence ID" value="CAF4727243.1"/>
    <property type="molecule type" value="Genomic_DNA"/>
</dbReference>
<accession>A0A818DF38</accession>
<evidence type="ECO:0000313" key="2">
    <source>
        <dbReference type="EMBL" id="CAF4727243.1"/>
    </source>
</evidence>
<dbReference type="SUPFAM" id="SSF100950">
    <property type="entry name" value="NagB/RpiA/CoA transferase-like"/>
    <property type="match status" value="1"/>
</dbReference>